<keyword evidence="1" id="KW-1133">Transmembrane helix</keyword>
<keyword evidence="3" id="KW-1185">Reference proteome</keyword>
<dbReference type="InterPro" id="IPR012902">
    <property type="entry name" value="N_methyl_site"/>
</dbReference>
<sequence>MRILSFCYKKRNQRGFTLVELVIVIAVLAILAAIAIPVVSAILSNARHAALLTDARSIYEQVAIDIERNNKEESALCYYLARPSANFSKALIDGTGRMACRINYYHGQQLKLGDANGNGAAHVDLAKQQINDFFGGDYNYGYRVYVAKNDDGTYQVVCVGVYGRKIEESNWSEAFKPDVCFPEGSYEKYIQK</sequence>
<comment type="caution">
    <text evidence="2">The sequence shown here is derived from an EMBL/GenBank/DDBJ whole genome shotgun (WGS) entry which is preliminary data.</text>
</comment>
<evidence type="ECO:0000313" key="2">
    <source>
        <dbReference type="EMBL" id="MEQ2439432.1"/>
    </source>
</evidence>
<dbReference type="NCBIfam" id="TIGR02532">
    <property type="entry name" value="IV_pilin_GFxxxE"/>
    <property type="match status" value="1"/>
</dbReference>
<evidence type="ECO:0000313" key="3">
    <source>
        <dbReference type="Proteomes" id="UP001489509"/>
    </source>
</evidence>
<dbReference type="EMBL" id="JBBMFD010000001">
    <property type="protein sequence ID" value="MEQ2439432.1"/>
    <property type="molecule type" value="Genomic_DNA"/>
</dbReference>
<reference evidence="2 3" key="1">
    <citation type="submission" date="2024-03" db="EMBL/GenBank/DDBJ databases">
        <title>Human intestinal bacterial collection.</title>
        <authorList>
            <person name="Pauvert C."/>
            <person name="Hitch T.C.A."/>
            <person name="Clavel T."/>
        </authorList>
    </citation>
    <scope>NUCLEOTIDE SEQUENCE [LARGE SCALE GENOMIC DNA]</scope>
    <source>
        <strain evidence="2 3">CLA-JM-H44</strain>
    </source>
</reference>
<dbReference type="PANTHER" id="PTHR30093:SF43">
    <property type="entry name" value="SLR2015 PROTEIN"/>
    <property type="match status" value="1"/>
</dbReference>
<keyword evidence="1" id="KW-0812">Transmembrane</keyword>
<dbReference type="Proteomes" id="UP001489509">
    <property type="component" value="Unassembled WGS sequence"/>
</dbReference>
<feature type="transmembrane region" description="Helical" evidence="1">
    <location>
        <begin position="21"/>
        <end position="43"/>
    </location>
</feature>
<organism evidence="2 3">
    <name type="scientific">Solibaculum intestinale</name>
    <dbReference type="NCBI Taxonomy" id="3133165"/>
    <lineage>
        <taxon>Bacteria</taxon>
        <taxon>Bacillati</taxon>
        <taxon>Bacillota</taxon>
        <taxon>Clostridia</taxon>
        <taxon>Eubacteriales</taxon>
        <taxon>Oscillospiraceae</taxon>
        <taxon>Solibaculum</taxon>
    </lineage>
</organism>
<evidence type="ECO:0000256" key="1">
    <source>
        <dbReference type="SAM" id="Phobius"/>
    </source>
</evidence>
<dbReference type="Pfam" id="PF07963">
    <property type="entry name" value="N_methyl"/>
    <property type="match status" value="1"/>
</dbReference>
<protein>
    <submittedName>
        <fullName evidence="2">Prepilin-type N-terminal cleavage/methylation domain-containing protein</fullName>
    </submittedName>
</protein>
<name>A0ABV1DWI6_9FIRM</name>
<keyword evidence="1" id="KW-0472">Membrane</keyword>
<dbReference type="PROSITE" id="PS00409">
    <property type="entry name" value="PROKAR_NTER_METHYL"/>
    <property type="match status" value="1"/>
</dbReference>
<dbReference type="RefSeq" id="WP_349217693.1">
    <property type="nucleotide sequence ID" value="NZ_JBBMFD010000001.1"/>
</dbReference>
<gene>
    <name evidence="2" type="ORF">WMO26_01170</name>
</gene>
<dbReference type="Gene3D" id="3.30.700.10">
    <property type="entry name" value="Glycoprotein, Type 4 Pilin"/>
    <property type="match status" value="1"/>
</dbReference>
<dbReference type="InterPro" id="IPR045584">
    <property type="entry name" value="Pilin-like"/>
</dbReference>
<proteinExistence type="predicted"/>
<accession>A0ABV1DWI6</accession>
<dbReference type="PANTHER" id="PTHR30093">
    <property type="entry name" value="GENERAL SECRETION PATHWAY PROTEIN G"/>
    <property type="match status" value="1"/>
</dbReference>
<dbReference type="SUPFAM" id="SSF54523">
    <property type="entry name" value="Pili subunits"/>
    <property type="match status" value="1"/>
</dbReference>